<accession>A0A6A3GW45</accession>
<evidence type="ECO:0000313" key="2">
    <source>
        <dbReference type="EMBL" id="KAE8961240.1"/>
    </source>
</evidence>
<protein>
    <submittedName>
        <fullName evidence="2">Uncharacterized protein</fullName>
    </submittedName>
</protein>
<feature type="region of interest" description="Disordered" evidence="1">
    <location>
        <begin position="73"/>
        <end position="124"/>
    </location>
</feature>
<gene>
    <name evidence="2" type="ORF">PF011_g29819</name>
</gene>
<proteinExistence type="predicted"/>
<dbReference type="Proteomes" id="UP000460718">
    <property type="component" value="Unassembled WGS sequence"/>
</dbReference>
<evidence type="ECO:0000313" key="3">
    <source>
        <dbReference type="Proteomes" id="UP000460718"/>
    </source>
</evidence>
<organism evidence="2 3">
    <name type="scientific">Phytophthora fragariae</name>
    <dbReference type="NCBI Taxonomy" id="53985"/>
    <lineage>
        <taxon>Eukaryota</taxon>
        <taxon>Sar</taxon>
        <taxon>Stramenopiles</taxon>
        <taxon>Oomycota</taxon>
        <taxon>Peronosporomycetes</taxon>
        <taxon>Peronosporales</taxon>
        <taxon>Peronosporaceae</taxon>
        <taxon>Phytophthora</taxon>
    </lineage>
</organism>
<sequence>MRVKACHNGNFLSVSESDRVRLQRGPAEVTFRPDLHATEVTKPAEEVLPKALRDSIIKLMQTTVMSTERADTAAIPTGPKPPANPAPTVARPHEATDVAMESVSSRSSTKSGTRRADENPDDLFDLDIGAQRTTAAISTATAGGVGLARVRIFRAERVLGTGRQRRKSQTVAQPSEVRRAARRDDG</sequence>
<comment type="caution">
    <text evidence="2">The sequence shown here is derived from an EMBL/GenBank/DDBJ whole genome shotgun (WGS) entry which is preliminary data.</text>
</comment>
<evidence type="ECO:0000256" key="1">
    <source>
        <dbReference type="SAM" id="MobiDB-lite"/>
    </source>
</evidence>
<feature type="region of interest" description="Disordered" evidence="1">
    <location>
        <begin position="160"/>
        <end position="186"/>
    </location>
</feature>
<dbReference type="AlphaFoldDB" id="A0A6A3GW45"/>
<dbReference type="EMBL" id="QXFW01005695">
    <property type="protein sequence ID" value="KAE8961240.1"/>
    <property type="molecule type" value="Genomic_DNA"/>
</dbReference>
<feature type="compositionally biased region" description="Low complexity" evidence="1">
    <location>
        <begin position="102"/>
        <end position="111"/>
    </location>
</feature>
<name>A0A6A3GW45_9STRA</name>
<reference evidence="2 3" key="1">
    <citation type="submission" date="2018-09" db="EMBL/GenBank/DDBJ databases">
        <title>Genomic investigation of the strawberry pathogen Phytophthora fragariae indicates pathogenicity is determined by transcriptional variation in three key races.</title>
        <authorList>
            <person name="Adams T.M."/>
            <person name="Armitage A.D."/>
            <person name="Sobczyk M.K."/>
            <person name="Bates H.J."/>
            <person name="Dunwell J.M."/>
            <person name="Nellist C.F."/>
            <person name="Harrison R.J."/>
        </authorList>
    </citation>
    <scope>NUCLEOTIDE SEQUENCE [LARGE SCALE GENOMIC DNA]</scope>
    <source>
        <strain evidence="2 3">SCRP245</strain>
    </source>
</reference>
<feature type="compositionally biased region" description="Basic and acidic residues" evidence="1">
    <location>
        <begin position="176"/>
        <end position="186"/>
    </location>
</feature>